<gene>
    <name evidence="2" type="ORF">GQX73_g6027</name>
</gene>
<dbReference type="Proteomes" id="UP000481858">
    <property type="component" value="Unassembled WGS sequence"/>
</dbReference>
<dbReference type="PROSITE" id="PS51886">
    <property type="entry name" value="TLDC"/>
    <property type="match status" value="1"/>
</dbReference>
<evidence type="ECO:0000259" key="1">
    <source>
        <dbReference type="PROSITE" id="PS51886"/>
    </source>
</evidence>
<proteinExistence type="predicted"/>
<dbReference type="InterPro" id="IPR006571">
    <property type="entry name" value="TLDc_dom"/>
</dbReference>
<reference evidence="2 3" key="1">
    <citation type="submission" date="2019-12" db="EMBL/GenBank/DDBJ databases">
        <title>Draft genome sequence of the ascomycete Xylaria multiplex DSM 110363.</title>
        <authorList>
            <person name="Buettner E."/>
            <person name="Kellner H."/>
        </authorList>
    </citation>
    <scope>NUCLEOTIDE SEQUENCE [LARGE SCALE GENOMIC DNA]</scope>
    <source>
        <strain evidence="2 3">DSM 110363</strain>
    </source>
</reference>
<dbReference type="OrthoDB" id="5377405at2759"/>
<sequence length="533" mass="58271">MEDDWANEKIDAWVKQGALTKEGIVARLNARINSSYAIHDEEKLVLDGIFGSLGTHNNRSSSDASLLTESTFISLLQSKAKLPSSAEGSLAGKIIYHSIASLSTLPFLSKNESNPFGIIPYSSQGLSRDEIVRGLVWALPDRAKSFIEEGPDACFRTGTDHHRLIFQSLATPIRKHPQNDFELAHSSKLDSDEDDIYHDLLDVLYSTQEITHPGHSPVHRDTFRPIAKRIGAENDIASLHELAIPIDRFEILAKLLLAMQFEPPADLSGFSNAARALGACFSQDQGGSGVSMITWPMFERGLRNDAPYLFAPFYRLLSTTFLGKSSTIDVLDASEVPPSLERGAVILTRPLQSQLSTFLAASVYFGWFYRTHHFTITDVDAPTPAALISAIQAAPDEAVLVISGTLESGEPCTFGLFTPQPRSDATSIQTEVNPHNAGQERCGLFQLEPTHGVFKGVVGRPGWSIADDGGSVTFGRGGGMVLALGDGLRQAVVRHQTGEEEDDTVSYAASTWRGDWLIEFDVTSIEIWSEREL</sequence>
<keyword evidence="3" id="KW-1185">Reference proteome</keyword>
<name>A0A7C8MWS8_9PEZI</name>
<dbReference type="InParanoid" id="A0A7C8MWS8"/>
<organism evidence="2 3">
    <name type="scientific">Xylaria multiplex</name>
    <dbReference type="NCBI Taxonomy" id="323545"/>
    <lineage>
        <taxon>Eukaryota</taxon>
        <taxon>Fungi</taxon>
        <taxon>Dikarya</taxon>
        <taxon>Ascomycota</taxon>
        <taxon>Pezizomycotina</taxon>
        <taxon>Sordariomycetes</taxon>
        <taxon>Xylariomycetidae</taxon>
        <taxon>Xylariales</taxon>
        <taxon>Xylariaceae</taxon>
        <taxon>Xylaria</taxon>
    </lineage>
</organism>
<dbReference type="AlphaFoldDB" id="A0A7C8MWS8"/>
<dbReference type="EMBL" id="WUBL01000066">
    <property type="protein sequence ID" value="KAF2967534.1"/>
    <property type="molecule type" value="Genomic_DNA"/>
</dbReference>
<protein>
    <recommendedName>
        <fullName evidence="1">TLDc domain-containing protein</fullName>
    </recommendedName>
</protein>
<evidence type="ECO:0000313" key="2">
    <source>
        <dbReference type="EMBL" id="KAF2967534.1"/>
    </source>
</evidence>
<accession>A0A7C8MWS8</accession>
<evidence type="ECO:0000313" key="3">
    <source>
        <dbReference type="Proteomes" id="UP000481858"/>
    </source>
</evidence>
<comment type="caution">
    <text evidence="2">The sequence shown here is derived from an EMBL/GenBank/DDBJ whole genome shotgun (WGS) entry which is preliminary data.</text>
</comment>
<feature type="domain" description="TLDc" evidence="1">
    <location>
        <begin position="345"/>
        <end position="531"/>
    </location>
</feature>